<dbReference type="RefSeq" id="WP_379073554.1">
    <property type="nucleotide sequence ID" value="NZ_JBHTJW010000001.1"/>
</dbReference>
<protein>
    <submittedName>
        <fullName evidence="2">DUF4365 domain-containing protein</fullName>
    </submittedName>
</protein>
<feature type="domain" description="DUF4365" evidence="1">
    <location>
        <begin position="15"/>
        <end position="160"/>
    </location>
</feature>
<reference evidence="3" key="1">
    <citation type="journal article" date="2019" name="Int. J. Syst. Evol. Microbiol.">
        <title>The Global Catalogue of Microorganisms (GCM) 10K type strain sequencing project: providing services to taxonomists for standard genome sequencing and annotation.</title>
        <authorList>
            <consortium name="The Broad Institute Genomics Platform"/>
            <consortium name="The Broad Institute Genome Sequencing Center for Infectious Disease"/>
            <person name="Wu L."/>
            <person name="Ma J."/>
        </authorList>
    </citation>
    <scope>NUCLEOTIDE SEQUENCE [LARGE SCALE GENOMIC DNA]</scope>
    <source>
        <strain evidence="3">CCUG 59685</strain>
    </source>
</reference>
<accession>A0ABW3GIB3</accession>
<organism evidence="2 3">
    <name type="scientific">Methylophilus glucosoxydans</name>
    <dbReference type="NCBI Taxonomy" id="752553"/>
    <lineage>
        <taxon>Bacteria</taxon>
        <taxon>Pseudomonadati</taxon>
        <taxon>Pseudomonadota</taxon>
        <taxon>Betaproteobacteria</taxon>
        <taxon>Nitrosomonadales</taxon>
        <taxon>Methylophilaceae</taxon>
        <taxon>Methylophilus</taxon>
    </lineage>
</organism>
<name>A0ABW3GIB3_9PROT</name>
<dbReference type="Pfam" id="PF14280">
    <property type="entry name" value="DUF4365"/>
    <property type="match status" value="1"/>
</dbReference>
<comment type="caution">
    <text evidence="2">The sequence shown here is derived from an EMBL/GenBank/DDBJ whole genome shotgun (WGS) entry which is preliminary data.</text>
</comment>
<evidence type="ECO:0000313" key="2">
    <source>
        <dbReference type="EMBL" id="MFD0928511.1"/>
    </source>
</evidence>
<dbReference type="InterPro" id="IPR025375">
    <property type="entry name" value="DUF4365"/>
</dbReference>
<dbReference type="Proteomes" id="UP001597106">
    <property type="component" value="Unassembled WGS sequence"/>
</dbReference>
<proteinExistence type="predicted"/>
<dbReference type="EMBL" id="JBHTJW010000001">
    <property type="protein sequence ID" value="MFD0928511.1"/>
    <property type="molecule type" value="Genomic_DNA"/>
</dbReference>
<gene>
    <name evidence="2" type="ORF">ACFQ1T_01840</name>
</gene>
<evidence type="ECO:0000313" key="3">
    <source>
        <dbReference type="Proteomes" id="UP001597106"/>
    </source>
</evidence>
<sequence length="339" mass="38903">MIKKRKNHDTTHTAQIGVSWVTWVVEGLWGCGVEVISAHNDNSIDILIFLKRSEKTGGYAGPTGDVIFAQIKTGYCKLMPPTSGTYKINLNRTHIEAHLPRWLSMPGPAIMIHVVPPRITKGDPVAYWTDLRDPQTFAKPTTVTFDVRRKFDAQGKGRIYNLCWRWAELRKLPILKAPGVVEWSENHTPLHVHSLSGNFHDHCRGFYKDWMLHSKVNPNEYIAEVTNRGWRHMTRIGRPKRTMFQSLLLLPVASMMLARSSALVPKNMNNRHEKILPSGAKWSRHYEALTARVTFYERQEAVIRVIIECTETKPAKSDGESKPLVTRTLYSIYELARRR</sequence>
<keyword evidence="3" id="KW-1185">Reference proteome</keyword>
<evidence type="ECO:0000259" key="1">
    <source>
        <dbReference type="Pfam" id="PF14280"/>
    </source>
</evidence>